<dbReference type="AlphaFoldDB" id="A0A4W3J856"/>
<dbReference type="Pfam" id="PF00078">
    <property type="entry name" value="RVT_1"/>
    <property type="match status" value="1"/>
</dbReference>
<reference evidence="3" key="2">
    <citation type="journal article" date="2007" name="PLoS Biol.">
        <title>Survey sequencing and comparative analysis of the elephant shark (Callorhinchus milii) genome.</title>
        <authorList>
            <person name="Venkatesh B."/>
            <person name="Kirkness E.F."/>
            <person name="Loh Y.H."/>
            <person name="Halpern A.L."/>
            <person name="Lee A.P."/>
            <person name="Johnson J."/>
            <person name="Dandona N."/>
            <person name="Viswanathan L.D."/>
            <person name="Tay A."/>
            <person name="Venter J.C."/>
            <person name="Strausberg R.L."/>
            <person name="Brenner S."/>
        </authorList>
    </citation>
    <scope>NUCLEOTIDE SEQUENCE [LARGE SCALE GENOMIC DNA]</scope>
</reference>
<dbReference type="GeneTree" id="ENSGT01150000286902"/>
<dbReference type="InterPro" id="IPR000477">
    <property type="entry name" value="RT_dom"/>
</dbReference>
<evidence type="ECO:0000259" key="1">
    <source>
        <dbReference type="PROSITE" id="PS50878"/>
    </source>
</evidence>
<reference evidence="3" key="1">
    <citation type="journal article" date="2006" name="Science">
        <title>Ancient noncoding elements conserved in the human genome.</title>
        <authorList>
            <person name="Venkatesh B."/>
            <person name="Kirkness E.F."/>
            <person name="Loh Y.H."/>
            <person name="Halpern A.L."/>
            <person name="Lee A.P."/>
            <person name="Johnson J."/>
            <person name="Dandona N."/>
            <person name="Viswanathan L.D."/>
            <person name="Tay A."/>
            <person name="Venter J.C."/>
            <person name="Strausberg R.L."/>
            <person name="Brenner S."/>
        </authorList>
    </citation>
    <scope>NUCLEOTIDE SEQUENCE [LARGE SCALE GENOMIC DNA]</scope>
</reference>
<evidence type="ECO:0000313" key="2">
    <source>
        <dbReference type="Ensembl" id="ENSCMIP00000028660.1"/>
    </source>
</evidence>
<keyword evidence="3" id="KW-1185">Reference proteome</keyword>
<accession>A0A4W3J856</accession>
<name>A0A4W3J856_CALMI</name>
<proteinExistence type="predicted"/>
<reference evidence="2" key="4">
    <citation type="submission" date="2025-08" db="UniProtKB">
        <authorList>
            <consortium name="Ensembl"/>
        </authorList>
    </citation>
    <scope>IDENTIFICATION</scope>
</reference>
<reference evidence="2" key="5">
    <citation type="submission" date="2025-09" db="UniProtKB">
        <authorList>
            <consortium name="Ensembl"/>
        </authorList>
    </citation>
    <scope>IDENTIFICATION</scope>
</reference>
<dbReference type="Ensembl" id="ENSCMIT00000029115.1">
    <property type="protein sequence ID" value="ENSCMIP00000028660.1"/>
    <property type="gene ID" value="ENSCMIG00000012431.1"/>
</dbReference>
<dbReference type="OMA" id="CQQICKP"/>
<dbReference type="Proteomes" id="UP000314986">
    <property type="component" value="Unassembled WGS sequence"/>
</dbReference>
<dbReference type="CDD" id="cd01650">
    <property type="entry name" value="RT_nLTR_like"/>
    <property type="match status" value="1"/>
</dbReference>
<reference evidence="3" key="3">
    <citation type="journal article" date="2014" name="Nature">
        <title>Elephant shark genome provides unique insights into gnathostome evolution.</title>
        <authorList>
            <consortium name="International Elephant Shark Genome Sequencing Consortium"/>
            <person name="Venkatesh B."/>
            <person name="Lee A.P."/>
            <person name="Ravi V."/>
            <person name="Maurya A.K."/>
            <person name="Lian M.M."/>
            <person name="Swann J.B."/>
            <person name="Ohta Y."/>
            <person name="Flajnik M.F."/>
            <person name="Sutoh Y."/>
            <person name="Kasahara M."/>
            <person name="Hoon S."/>
            <person name="Gangu V."/>
            <person name="Roy S.W."/>
            <person name="Irimia M."/>
            <person name="Korzh V."/>
            <person name="Kondrychyn I."/>
            <person name="Lim Z.W."/>
            <person name="Tay B.H."/>
            <person name="Tohari S."/>
            <person name="Kong K.W."/>
            <person name="Ho S."/>
            <person name="Lorente-Galdos B."/>
            <person name="Quilez J."/>
            <person name="Marques-Bonet T."/>
            <person name="Raney B.J."/>
            <person name="Ingham P.W."/>
            <person name="Tay A."/>
            <person name="Hillier L.W."/>
            <person name="Minx P."/>
            <person name="Boehm T."/>
            <person name="Wilson R.K."/>
            <person name="Brenner S."/>
            <person name="Warren W.C."/>
        </authorList>
    </citation>
    <scope>NUCLEOTIDE SEQUENCE [LARGE SCALE GENOMIC DNA]</scope>
</reference>
<sequence length="365" mass="41150">MPLRDSLIIFQQITALKIIVEVKIKIEGGVCLWVARVNVGPLQAETGGIIIGDKDMTESLNKYFSTVFTIEDTGNIPKIEDQEDNVSEQLREINISKEMVLDKLSGLKTDKSPGPDGLHPRVLKEVAIEIVDGMSILFQKSVDTGKVPIDWKIANVTPLFKEGGRENRENYRPVSLTSVVGKILESLIKDVIRQSQQGFTKGKSCLTNLLEFFEDVSSRLDKGEPVDVVYLDFRKAFDKVPHKRHKIKIKAHGINGKTLTWIEEWLSGRKKRVVINGSFSNWQDVTSGVPQGSVLGPQLFTIYINDLDEDIECNVSKFADGTKLGSRVSSQDDAKRLQQDIDRLGEWANKYRCQWFLLVNITKYL</sequence>
<evidence type="ECO:0000313" key="3">
    <source>
        <dbReference type="Proteomes" id="UP000314986"/>
    </source>
</evidence>
<feature type="domain" description="Reverse transcriptase" evidence="1">
    <location>
        <begin position="140"/>
        <end position="365"/>
    </location>
</feature>
<dbReference type="SUPFAM" id="SSF56672">
    <property type="entry name" value="DNA/RNA polymerases"/>
    <property type="match status" value="1"/>
</dbReference>
<dbReference type="InParanoid" id="A0A4W3J856"/>
<organism evidence="2 3">
    <name type="scientific">Callorhinchus milii</name>
    <name type="common">Ghost shark</name>
    <dbReference type="NCBI Taxonomy" id="7868"/>
    <lineage>
        <taxon>Eukaryota</taxon>
        <taxon>Metazoa</taxon>
        <taxon>Chordata</taxon>
        <taxon>Craniata</taxon>
        <taxon>Vertebrata</taxon>
        <taxon>Chondrichthyes</taxon>
        <taxon>Holocephali</taxon>
        <taxon>Chimaeriformes</taxon>
        <taxon>Callorhinchidae</taxon>
        <taxon>Callorhinchus</taxon>
    </lineage>
</organism>
<dbReference type="InterPro" id="IPR043502">
    <property type="entry name" value="DNA/RNA_pol_sf"/>
</dbReference>
<dbReference type="PANTHER" id="PTHR33332">
    <property type="entry name" value="REVERSE TRANSCRIPTASE DOMAIN-CONTAINING PROTEIN"/>
    <property type="match status" value="1"/>
</dbReference>
<dbReference type="PROSITE" id="PS50878">
    <property type="entry name" value="RT_POL"/>
    <property type="match status" value="1"/>
</dbReference>
<protein>
    <recommendedName>
        <fullName evidence="1">Reverse transcriptase domain-containing protein</fullName>
    </recommendedName>
</protein>